<dbReference type="GO" id="GO:0031177">
    <property type="term" value="F:phosphopantetheine binding"/>
    <property type="evidence" value="ECO:0007669"/>
    <property type="project" value="InterPro"/>
</dbReference>
<dbReference type="Pfam" id="PF00975">
    <property type="entry name" value="Thioesterase"/>
    <property type="match status" value="1"/>
</dbReference>
<dbReference type="GO" id="GO:0009239">
    <property type="term" value="P:enterobactin biosynthetic process"/>
    <property type="evidence" value="ECO:0007669"/>
    <property type="project" value="TreeGrafter"/>
</dbReference>
<dbReference type="SMART" id="SM00824">
    <property type="entry name" value="PKS_TE"/>
    <property type="match status" value="1"/>
</dbReference>
<dbReference type="Gene3D" id="3.30.559.30">
    <property type="entry name" value="Nonribosomal peptide synthetase, condensation domain"/>
    <property type="match status" value="1"/>
</dbReference>
<dbReference type="PANTHER" id="PTHR45527">
    <property type="entry name" value="NONRIBOSOMAL PEPTIDE SYNTHETASE"/>
    <property type="match status" value="1"/>
</dbReference>
<dbReference type="Proteomes" id="UP000586827">
    <property type="component" value="Unassembled WGS sequence"/>
</dbReference>
<dbReference type="PANTHER" id="PTHR45527:SF1">
    <property type="entry name" value="FATTY ACID SYNTHASE"/>
    <property type="match status" value="1"/>
</dbReference>
<dbReference type="Gene3D" id="2.30.38.10">
    <property type="entry name" value="Luciferase, Domain 3"/>
    <property type="match status" value="1"/>
</dbReference>
<evidence type="ECO:0000313" key="7">
    <source>
        <dbReference type="Proteomes" id="UP000586827"/>
    </source>
</evidence>
<dbReference type="Pfam" id="PF00668">
    <property type="entry name" value="Condensation"/>
    <property type="match status" value="1"/>
</dbReference>
<feature type="region of interest" description="Disordered" evidence="4">
    <location>
        <begin position="1"/>
        <end position="20"/>
    </location>
</feature>
<reference evidence="6 7" key="1">
    <citation type="submission" date="2020-05" db="EMBL/GenBank/DDBJ databases">
        <title>MicrobeNet Type strains.</title>
        <authorList>
            <person name="Nicholson A.C."/>
        </authorList>
    </citation>
    <scope>NUCLEOTIDE SEQUENCE [LARGE SCALE GENOMIC DNA]</scope>
    <source>
        <strain evidence="6 7">JCM 3224</strain>
    </source>
</reference>
<dbReference type="EMBL" id="JABELX010000005">
    <property type="protein sequence ID" value="NNH71363.1"/>
    <property type="molecule type" value="Genomic_DNA"/>
</dbReference>
<dbReference type="UniPathway" id="UPA00011"/>
<dbReference type="PROSITE" id="PS00455">
    <property type="entry name" value="AMP_BINDING"/>
    <property type="match status" value="1"/>
</dbReference>
<comment type="caution">
    <text evidence="6">The sequence shown here is derived from an EMBL/GenBank/DDBJ whole genome shotgun (WGS) entry which is preliminary data.</text>
</comment>
<name>A0A849BXS1_9NOCA</name>
<keyword evidence="7" id="KW-1185">Reference proteome</keyword>
<dbReference type="InterPro" id="IPR000873">
    <property type="entry name" value="AMP-dep_synth/lig_dom"/>
</dbReference>
<comment type="cofactor">
    <cofactor evidence="1">
        <name>pantetheine 4'-phosphate</name>
        <dbReference type="ChEBI" id="CHEBI:47942"/>
    </cofactor>
</comment>
<proteinExistence type="predicted"/>
<evidence type="ECO:0000256" key="4">
    <source>
        <dbReference type="SAM" id="MobiDB-lite"/>
    </source>
</evidence>
<dbReference type="InterPro" id="IPR001031">
    <property type="entry name" value="Thioesterase"/>
</dbReference>
<sequence length="1335" mass="143757">MPRADTDPVESRSAVRTAPATAAAETGLPLSATQLRWWVAQQLYPEVPNTVAMYLELRGPLRVDLMRECTARAAWELQSPHLRFRLSGGYPEQFLDPDAFAPMGYEDLTARPGPAAVAIALEWMERDHSSPLNLLTDRLTAATAFHVGPDIHLLYLRSHHIVVDGIGAAVVLRRTVELYTAALGSVAEPAEDGESGTSSRSPLTIAELLAEERAYSDSVRARSDREYWSEQLAGITEPVRLAGRSAVRPRPPHRVAATLPERTADRLSAWRHDGGHTFPELTIAAFACYLAAMADTDEILLSLPVAARPTAALRRSAGSVSNVVPLRLRGLRDATAAEVVEQVRARVVGALRHQRCRYEDILQDRGETLTARGSFGPVVNLLGAVEPLRMGTLTAHVHLLALGPVEDLLVNGYQLGPDEQSITIGMQANSELYSEAALAAHHRQFLAYLDRFLAEPRQPVRTLDPDRVLPVTKASRTDRLLPDLLRTRLTGDHSADSPVGPQLALDRVAVQDGVHTWTYRELDEMSSRWARELIESGAGPGTFVLVAVPRSAESVLAMWAVAKTGAAFVPVDPADPARRAATVATNSGARWGLTVATVRGELPPQPVWRSLDDPGTLARVQRRSGAPIRDDERIRPLHPDHPAYLIYTSGTTGTPKGVVVSHRGLGPLTDHIVEHYGVDRDSRVLHAHAPSFDAHLLELLAAFAGGARLIVEPPSVVAGAELAGLLNDAAITHFLTTPAVLATLTPAQVLRLRVAVVGGEACPADLVRRWAPALRLFNGYGPTETTVMATQSPALTTDGPVPIGPALPGVRTLILDSRLRPPPPCGQGELYLGGPAVAQGYLHRPGATAERFVADPFGTGERVYRTGDLVRSAADHALEFLGRADDQLSVRGRRAEPAEVEAALTTLPGITHAVVTTHDGPHGLRLIGYIVAAQGNKLDHADLTRRLRELLPATLVPAQLVELERLPVTAHGKIDRAALPAPPIVQRPYRAPESEPQRLVADHFAALTETTRVGLDDDFFELGGNSLLGVALSAELAAATGLPVTVRWLYTAPTVRELAARIADHDGSTATDDALGVVLTLRRKGFRPPLFCVHSAVPLAWCYAGLARQVTDRPVYGLQALTLTGEPRDGASIDDLADGYVEQILRVQPDGPYHLLGWSLGGQIAHAIAVRLRERGARVATLAMLDSVVFPDSMSPPSTPRMRDLLTHLLGDEPEDGDALADLTAEAAAAELATAAASFGTGLTAEQLTRLHRCYADGVRLSHGYRPGVFDGDLLYFSATRGVTELLGAQLWRPYVTGALIEHPVETVHAQLVNADVVAVIGPVLDAHLRREDLR</sequence>
<keyword evidence="3" id="KW-0597">Phosphoprotein</keyword>
<dbReference type="InterPro" id="IPR045851">
    <property type="entry name" value="AMP-bd_C_sf"/>
</dbReference>
<protein>
    <submittedName>
        <fullName evidence="6">Non-ribosomal peptide synthetase</fullName>
    </submittedName>
</protein>
<dbReference type="InterPro" id="IPR001242">
    <property type="entry name" value="Condensation_dom"/>
</dbReference>
<dbReference type="Pfam" id="PF00501">
    <property type="entry name" value="AMP-binding"/>
    <property type="match status" value="1"/>
</dbReference>
<dbReference type="Gene3D" id="3.40.50.980">
    <property type="match status" value="2"/>
</dbReference>
<dbReference type="InterPro" id="IPR006162">
    <property type="entry name" value="Ppantetheine_attach_site"/>
</dbReference>
<dbReference type="InterPro" id="IPR020845">
    <property type="entry name" value="AMP-binding_CS"/>
</dbReference>
<dbReference type="GO" id="GO:0047527">
    <property type="term" value="F:2,3-dihydroxybenzoate-serine ligase activity"/>
    <property type="evidence" value="ECO:0007669"/>
    <property type="project" value="TreeGrafter"/>
</dbReference>
<feature type="compositionally biased region" description="Basic and acidic residues" evidence="4">
    <location>
        <begin position="1"/>
        <end position="10"/>
    </location>
</feature>
<dbReference type="InterPro" id="IPR009081">
    <property type="entry name" value="PP-bd_ACP"/>
</dbReference>
<dbReference type="PROSITE" id="PS00012">
    <property type="entry name" value="PHOSPHOPANTETHEINE"/>
    <property type="match status" value="1"/>
</dbReference>
<dbReference type="GO" id="GO:0008610">
    <property type="term" value="P:lipid biosynthetic process"/>
    <property type="evidence" value="ECO:0007669"/>
    <property type="project" value="UniProtKB-ARBA"/>
</dbReference>
<dbReference type="InterPro" id="IPR020806">
    <property type="entry name" value="PKS_PP-bd"/>
</dbReference>
<dbReference type="PROSITE" id="PS50075">
    <property type="entry name" value="CARRIER"/>
    <property type="match status" value="1"/>
</dbReference>
<evidence type="ECO:0000313" key="6">
    <source>
        <dbReference type="EMBL" id="NNH71363.1"/>
    </source>
</evidence>
<dbReference type="SUPFAM" id="SSF47336">
    <property type="entry name" value="ACP-like"/>
    <property type="match status" value="1"/>
</dbReference>
<dbReference type="InterPro" id="IPR010071">
    <property type="entry name" value="AA_adenyl_dom"/>
</dbReference>
<evidence type="ECO:0000259" key="5">
    <source>
        <dbReference type="PROSITE" id="PS50075"/>
    </source>
</evidence>
<dbReference type="SUPFAM" id="SSF53474">
    <property type="entry name" value="alpha/beta-Hydrolases"/>
    <property type="match status" value="1"/>
</dbReference>
<dbReference type="SUPFAM" id="SSF56801">
    <property type="entry name" value="Acetyl-CoA synthetase-like"/>
    <property type="match status" value="1"/>
</dbReference>
<evidence type="ECO:0000256" key="2">
    <source>
        <dbReference type="ARBA" id="ARBA00022450"/>
    </source>
</evidence>
<dbReference type="InterPro" id="IPR023213">
    <property type="entry name" value="CAT-like_dom_sf"/>
</dbReference>
<dbReference type="InterPro" id="IPR020802">
    <property type="entry name" value="TesA-like"/>
</dbReference>
<dbReference type="Gene3D" id="3.30.559.10">
    <property type="entry name" value="Chloramphenicol acetyltransferase-like domain"/>
    <property type="match status" value="1"/>
</dbReference>
<evidence type="ECO:0000256" key="1">
    <source>
        <dbReference type="ARBA" id="ARBA00001957"/>
    </source>
</evidence>
<dbReference type="SUPFAM" id="SSF52777">
    <property type="entry name" value="CoA-dependent acyltransferases"/>
    <property type="match status" value="2"/>
</dbReference>
<evidence type="ECO:0000256" key="3">
    <source>
        <dbReference type="ARBA" id="ARBA00022553"/>
    </source>
</evidence>
<dbReference type="GO" id="GO:0005829">
    <property type="term" value="C:cytosol"/>
    <property type="evidence" value="ECO:0007669"/>
    <property type="project" value="TreeGrafter"/>
</dbReference>
<dbReference type="GO" id="GO:0043041">
    <property type="term" value="P:amino acid activation for nonribosomal peptide biosynthetic process"/>
    <property type="evidence" value="ECO:0007669"/>
    <property type="project" value="TreeGrafter"/>
</dbReference>
<dbReference type="RefSeq" id="WP_084521254.1">
    <property type="nucleotide sequence ID" value="NZ_JABELX010000005.1"/>
</dbReference>
<dbReference type="NCBIfam" id="TIGR01733">
    <property type="entry name" value="AA-adenyl-dom"/>
    <property type="match status" value="1"/>
</dbReference>
<dbReference type="Gene3D" id="3.30.300.30">
    <property type="match status" value="1"/>
</dbReference>
<feature type="domain" description="Carrier" evidence="5">
    <location>
        <begin position="991"/>
        <end position="1066"/>
    </location>
</feature>
<dbReference type="GO" id="GO:0009366">
    <property type="term" value="C:enterobactin synthetase complex"/>
    <property type="evidence" value="ECO:0007669"/>
    <property type="project" value="TreeGrafter"/>
</dbReference>
<keyword evidence="2" id="KW-0596">Phosphopantetheine</keyword>
<accession>A0A849BXS1</accession>
<gene>
    <name evidence="6" type="ORF">HLB23_16080</name>
</gene>
<organism evidence="6 7">
    <name type="scientific">Nocardia uniformis</name>
    <dbReference type="NCBI Taxonomy" id="53432"/>
    <lineage>
        <taxon>Bacteria</taxon>
        <taxon>Bacillati</taxon>
        <taxon>Actinomycetota</taxon>
        <taxon>Actinomycetes</taxon>
        <taxon>Mycobacteriales</taxon>
        <taxon>Nocardiaceae</taxon>
        <taxon>Nocardia</taxon>
    </lineage>
</organism>
<dbReference type="Gene3D" id="3.40.50.1820">
    <property type="entry name" value="alpha/beta hydrolase"/>
    <property type="match status" value="1"/>
</dbReference>
<dbReference type="Pfam" id="PF00550">
    <property type="entry name" value="PP-binding"/>
    <property type="match status" value="1"/>
</dbReference>
<dbReference type="SMART" id="SM00823">
    <property type="entry name" value="PKS_PP"/>
    <property type="match status" value="1"/>
</dbReference>
<dbReference type="InterPro" id="IPR025110">
    <property type="entry name" value="AMP-bd_C"/>
</dbReference>
<dbReference type="InterPro" id="IPR036736">
    <property type="entry name" value="ACP-like_sf"/>
</dbReference>
<dbReference type="Pfam" id="PF13193">
    <property type="entry name" value="AMP-binding_C"/>
    <property type="match status" value="1"/>
</dbReference>
<dbReference type="InterPro" id="IPR029058">
    <property type="entry name" value="AB_hydrolase_fold"/>
</dbReference>